<dbReference type="EMBL" id="JAKKPZ010000001">
    <property type="protein sequence ID" value="KAI1728609.1"/>
    <property type="molecule type" value="Genomic_DNA"/>
</dbReference>
<dbReference type="InterPro" id="IPR046433">
    <property type="entry name" value="ActCoA_hydro"/>
</dbReference>
<dbReference type="Proteomes" id="UP001201812">
    <property type="component" value="Unassembled WGS sequence"/>
</dbReference>
<dbReference type="InterPro" id="IPR026888">
    <property type="entry name" value="AcetylCoA_hyd_C"/>
</dbReference>
<feature type="domain" description="Acetyl-CoA hydrolase/transferase C-terminal" evidence="4">
    <location>
        <begin position="327"/>
        <end position="441"/>
    </location>
</feature>
<dbReference type="Pfam" id="PF02550">
    <property type="entry name" value="AcetylCoA_hydro"/>
    <property type="match status" value="1"/>
</dbReference>
<dbReference type="GO" id="GO:0005739">
    <property type="term" value="C:mitochondrion"/>
    <property type="evidence" value="ECO:0007669"/>
    <property type="project" value="TreeGrafter"/>
</dbReference>
<name>A0AAD4NJE7_9BILA</name>
<evidence type="ECO:0000259" key="3">
    <source>
        <dbReference type="Pfam" id="PF02550"/>
    </source>
</evidence>
<comment type="caution">
    <text evidence="5">The sequence shown here is derived from an EMBL/GenBank/DDBJ whole genome shotgun (WGS) entry which is preliminary data.</text>
</comment>
<evidence type="ECO:0000313" key="5">
    <source>
        <dbReference type="EMBL" id="KAI1728609.1"/>
    </source>
</evidence>
<evidence type="ECO:0000313" key="6">
    <source>
        <dbReference type="Proteomes" id="UP001201812"/>
    </source>
</evidence>
<evidence type="ECO:0000256" key="1">
    <source>
        <dbReference type="ARBA" id="ARBA00009632"/>
    </source>
</evidence>
<dbReference type="Gene3D" id="3.40.1080.20">
    <property type="entry name" value="Acetyl-CoA hydrolase/transferase C-terminal domain"/>
    <property type="match status" value="1"/>
</dbReference>
<proteinExistence type="inferred from homology"/>
<dbReference type="Gene3D" id="3.40.1080.10">
    <property type="entry name" value="Glutaconate Coenzyme A-transferase"/>
    <property type="match status" value="1"/>
</dbReference>
<dbReference type="PANTHER" id="PTHR21432:SF20">
    <property type="entry name" value="ACETYL-COA HYDROLASE"/>
    <property type="match status" value="1"/>
</dbReference>
<dbReference type="InterPro" id="IPR038460">
    <property type="entry name" value="AcetylCoA_hyd_C_sf"/>
</dbReference>
<feature type="domain" description="Acetyl-CoA hydrolase/transferase N-terminal" evidence="3">
    <location>
        <begin position="56"/>
        <end position="218"/>
    </location>
</feature>
<keyword evidence="6" id="KW-1185">Reference proteome</keyword>
<sequence length="453" mass="49302">MIFGRTVSTSNYRWLSTSIRNFRGLPQPKVPEGRNRGFPIAGKTPAVKDIKRAFDGIKSGDHIYVQGIAATPTPLLAGLVDHVKTNGLDKITLHHLHLEGHTPWIESGIRDRIRSNSLFTGHNLRSAVNEGLTDFNSCFLHEVPLLFRRGAIKLNAAFIDVSPPDENGYCSLGVSAEATPAAISTADHIIAVVNKHMPRTFGDGMIHSSQIDVMVYEDFPLHTRRFGQVGAAESEIGKLIAENLVDDGATLQMGIGAVPDAALAALKQHKDLGIHTEMFSDGILPLVECGAITNAKKVHFPGKLVVSFIYGSTKLYEFLHDNPYVYVAVEVDLTGQVVADSIGRKFLSGFGGQVDFIRGAAIANDGLGKPIIALPSATKRGESKIVPYIQEGSGVVTSRAHVHYVVTEYGIAQLWGKNFRQRAHALIKIAHPDNRESLEKVAFERLKVMPSPD</sequence>
<dbReference type="GO" id="GO:0006083">
    <property type="term" value="P:acetate metabolic process"/>
    <property type="evidence" value="ECO:0007669"/>
    <property type="project" value="InterPro"/>
</dbReference>
<dbReference type="GO" id="GO:0008775">
    <property type="term" value="F:acetate CoA-transferase activity"/>
    <property type="evidence" value="ECO:0007669"/>
    <property type="project" value="InterPro"/>
</dbReference>
<gene>
    <name evidence="5" type="ORF">DdX_00804</name>
</gene>
<dbReference type="InterPro" id="IPR003702">
    <property type="entry name" value="ActCoA_hydro_N"/>
</dbReference>
<reference evidence="5" key="1">
    <citation type="submission" date="2022-01" db="EMBL/GenBank/DDBJ databases">
        <title>Genome Sequence Resource for Two Populations of Ditylenchus destructor, the Migratory Endoparasitic Phytonematode.</title>
        <authorList>
            <person name="Zhang H."/>
            <person name="Lin R."/>
            <person name="Xie B."/>
        </authorList>
    </citation>
    <scope>NUCLEOTIDE SEQUENCE</scope>
    <source>
        <strain evidence="5">BazhouSP</strain>
    </source>
</reference>
<dbReference type="Gene3D" id="3.30.750.70">
    <property type="entry name" value="4-hydroxybutyrate coenzyme like domains"/>
    <property type="match status" value="1"/>
</dbReference>
<organism evidence="5 6">
    <name type="scientific">Ditylenchus destructor</name>
    <dbReference type="NCBI Taxonomy" id="166010"/>
    <lineage>
        <taxon>Eukaryota</taxon>
        <taxon>Metazoa</taxon>
        <taxon>Ecdysozoa</taxon>
        <taxon>Nematoda</taxon>
        <taxon>Chromadorea</taxon>
        <taxon>Rhabditida</taxon>
        <taxon>Tylenchina</taxon>
        <taxon>Tylenchomorpha</taxon>
        <taxon>Sphaerularioidea</taxon>
        <taxon>Anguinidae</taxon>
        <taxon>Anguininae</taxon>
        <taxon>Ditylenchus</taxon>
    </lineage>
</organism>
<evidence type="ECO:0000256" key="2">
    <source>
        <dbReference type="ARBA" id="ARBA00022679"/>
    </source>
</evidence>
<accession>A0AAD4NJE7</accession>
<dbReference type="AlphaFoldDB" id="A0AAD4NJE7"/>
<comment type="similarity">
    <text evidence="1">Belongs to the acetyl-CoA hydrolase/transferase family.</text>
</comment>
<dbReference type="Pfam" id="PF13336">
    <property type="entry name" value="AcetylCoA_hyd_C"/>
    <property type="match status" value="1"/>
</dbReference>
<protein>
    <submittedName>
        <fullName evidence="5">4-hydroxybutyrate coenzyme A transferase</fullName>
    </submittedName>
</protein>
<dbReference type="PANTHER" id="PTHR21432">
    <property type="entry name" value="ACETYL-COA HYDROLASE-RELATED"/>
    <property type="match status" value="1"/>
</dbReference>
<keyword evidence="2 5" id="KW-0808">Transferase</keyword>
<dbReference type="InterPro" id="IPR037171">
    <property type="entry name" value="NagB/RpiA_transferase-like"/>
</dbReference>
<dbReference type="SUPFAM" id="SSF100950">
    <property type="entry name" value="NagB/RpiA/CoA transferase-like"/>
    <property type="match status" value="2"/>
</dbReference>
<evidence type="ECO:0000259" key="4">
    <source>
        <dbReference type="Pfam" id="PF13336"/>
    </source>
</evidence>